<dbReference type="SUPFAM" id="SSF47384">
    <property type="entry name" value="Homodimeric domain of signal transducing histidine kinase"/>
    <property type="match status" value="1"/>
</dbReference>
<dbReference type="InterPro" id="IPR004358">
    <property type="entry name" value="Sig_transdc_His_kin-like_C"/>
</dbReference>
<sequence>MKKHILLILVLMSLCVTGIVGLQLFWNYQNYRTTVRAFDHDINEALNIAVAKETDQRQEQIVTKFKGWLADTSLIIITADHKNRDSMTVFYTRDAHPKFKEDKKSKSQFGLNDFKEKLDHITPKAKALMIKHFGDRILKRDLKEGIVYYYTQMLGDSLVKVFNASKVKPPDLEQLFKRELANKNINAPFVFNPTGQTGLYLTRKVNTNFRKPFKNDFVYAGIESPNTYFFKEMKWVIITSLLLIIITISCFTYTVRTLLSQQKLAELKEDFINNMTHELNTPISSIKITTEALKTFKYNPDIQREYLDMISYQSDKLQDLTSKILNTGRLIKNHSANWTEIDFNELVSAAINDLRPLIESHDAIVDYRPSEAAPSIRGDISSLRNVMVNLIDNALKYATGRPSVSIEVMALVNHAVIKITDNGIGIPREYHAQVFEQFFRVPQGNLHDVKGFGLGLSYVKQVIQQHHGEVTVADHQPTGSVFTIKLPLS</sequence>
<comment type="catalytic activity">
    <reaction evidence="1">
        <text>ATP + protein L-histidine = ADP + protein N-phospho-L-histidine.</text>
        <dbReference type="EC" id="2.7.13.3"/>
    </reaction>
</comment>
<dbReference type="PRINTS" id="PR00344">
    <property type="entry name" value="BCTRLSENSOR"/>
</dbReference>
<dbReference type="InterPro" id="IPR003594">
    <property type="entry name" value="HATPase_dom"/>
</dbReference>
<dbReference type="InterPro" id="IPR050351">
    <property type="entry name" value="BphY/WalK/GraS-like"/>
</dbReference>
<keyword evidence="7" id="KW-1133">Transmembrane helix</keyword>
<dbReference type="GO" id="GO:0005886">
    <property type="term" value="C:plasma membrane"/>
    <property type="evidence" value="ECO:0007669"/>
    <property type="project" value="TreeGrafter"/>
</dbReference>
<evidence type="ECO:0000256" key="4">
    <source>
        <dbReference type="ARBA" id="ARBA00022679"/>
    </source>
</evidence>
<dbReference type="AlphaFoldDB" id="H1YBK1"/>
<keyword evidence="7" id="KW-0472">Membrane</keyword>
<gene>
    <name evidence="9" type="ORF">Mucpa_0891</name>
</gene>
<evidence type="ECO:0000256" key="6">
    <source>
        <dbReference type="ARBA" id="ARBA00023012"/>
    </source>
</evidence>
<evidence type="ECO:0000259" key="8">
    <source>
        <dbReference type="PROSITE" id="PS50109"/>
    </source>
</evidence>
<dbReference type="InterPro" id="IPR003661">
    <property type="entry name" value="HisK_dim/P_dom"/>
</dbReference>
<dbReference type="SUPFAM" id="SSF55874">
    <property type="entry name" value="ATPase domain of HSP90 chaperone/DNA topoisomerase II/histidine kinase"/>
    <property type="match status" value="1"/>
</dbReference>
<evidence type="ECO:0000256" key="1">
    <source>
        <dbReference type="ARBA" id="ARBA00000085"/>
    </source>
</evidence>
<keyword evidence="5 9" id="KW-0418">Kinase</keyword>
<keyword evidence="7" id="KW-0812">Transmembrane</keyword>
<protein>
    <recommendedName>
        <fullName evidence="2">histidine kinase</fullName>
        <ecNumber evidence="2">2.7.13.3</ecNumber>
    </recommendedName>
</protein>
<evidence type="ECO:0000256" key="3">
    <source>
        <dbReference type="ARBA" id="ARBA00022553"/>
    </source>
</evidence>
<accession>H1YBK1</accession>
<dbReference type="GO" id="GO:0004721">
    <property type="term" value="F:phosphoprotein phosphatase activity"/>
    <property type="evidence" value="ECO:0007669"/>
    <property type="project" value="TreeGrafter"/>
</dbReference>
<dbReference type="GO" id="GO:0016036">
    <property type="term" value="P:cellular response to phosphate starvation"/>
    <property type="evidence" value="ECO:0007669"/>
    <property type="project" value="TreeGrafter"/>
</dbReference>
<proteinExistence type="predicted"/>
<dbReference type="PANTHER" id="PTHR45453:SF1">
    <property type="entry name" value="PHOSPHATE REGULON SENSOR PROTEIN PHOR"/>
    <property type="match status" value="1"/>
</dbReference>
<organism evidence="9 10">
    <name type="scientific">Mucilaginibacter paludis DSM 18603</name>
    <dbReference type="NCBI Taxonomy" id="714943"/>
    <lineage>
        <taxon>Bacteria</taxon>
        <taxon>Pseudomonadati</taxon>
        <taxon>Bacteroidota</taxon>
        <taxon>Sphingobacteriia</taxon>
        <taxon>Sphingobacteriales</taxon>
        <taxon>Sphingobacteriaceae</taxon>
        <taxon>Mucilaginibacter</taxon>
    </lineage>
</organism>
<dbReference type="OrthoDB" id="921707at2"/>
<dbReference type="InterPro" id="IPR036890">
    <property type="entry name" value="HATPase_C_sf"/>
</dbReference>
<feature type="domain" description="Histidine kinase" evidence="8">
    <location>
        <begin position="274"/>
        <end position="489"/>
    </location>
</feature>
<dbReference type="CDD" id="cd00082">
    <property type="entry name" value="HisKA"/>
    <property type="match status" value="1"/>
</dbReference>
<dbReference type="Pfam" id="PF02518">
    <property type="entry name" value="HATPase_c"/>
    <property type="match status" value="1"/>
</dbReference>
<dbReference type="GO" id="GO:0000155">
    <property type="term" value="F:phosphorelay sensor kinase activity"/>
    <property type="evidence" value="ECO:0007669"/>
    <property type="project" value="InterPro"/>
</dbReference>
<dbReference type="Gene3D" id="1.10.287.130">
    <property type="match status" value="1"/>
</dbReference>
<dbReference type="InterPro" id="IPR005467">
    <property type="entry name" value="His_kinase_dom"/>
</dbReference>
<dbReference type="Pfam" id="PF00512">
    <property type="entry name" value="HisKA"/>
    <property type="match status" value="1"/>
</dbReference>
<name>H1YBK1_9SPHI</name>
<keyword evidence="10" id="KW-1185">Reference proteome</keyword>
<dbReference type="SMART" id="SM00388">
    <property type="entry name" value="HisKA"/>
    <property type="match status" value="1"/>
</dbReference>
<feature type="transmembrane region" description="Helical" evidence="7">
    <location>
        <begin position="235"/>
        <end position="255"/>
    </location>
</feature>
<dbReference type="Gene3D" id="3.30.565.10">
    <property type="entry name" value="Histidine kinase-like ATPase, C-terminal domain"/>
    <property type="match status" value="1"/>
</dbReference>
<dbReference type="EC" id="2.7.13.3" evidence="2"/>
<keyword evidence="4" id="KW-0808">Transferase</keyword>
<evidence type="ECO:0000313" key="10">
    <source>
        <dbReference type="Proteomes" id="UP000002774"/>
    </source>
</evidence>
<dbReference type="SMART" id="SM00387">
    <property type="entry name" value="HATPase_c"/>
    <property type="match status" value="1"/>
</dbReference>
<evidence type="ECO:0000256" key="5">
    <source>
        <dbReference type="ARBA" id="ARBA00022777"/>
    </source>
</evidence>
<evidence type="ECO:0000313" key="9">
    <source>
        <dbReference type="EMBL" id="EHQ25072.1"/>
    </source>
</evidence>
<dbReference type="RefSeq" id="WP_008504701.1">
    <property type="nucleotide sequence ID" value="NZ_CM001403.1"/>
</dbReference>
<evidence type="ECO:0000256" key="2">
    <source>
        <dbReference type="ARBA" id="ARBA00012438"/>
    </source>
</evidence>
<evidence type="ECO:0000256" key="7">
    <source>
        <dbReference type="SAM" id="Phobius"/>
    </source>
</evidence>
<dbReference type="Proteomes" id="UP000002774">
    <property type="component" value="Chromosome"/>
</dbReference>
<dbReference type="eggNOG" id="COG5002">
    <property type="taxonomic scope" value="Bacteria"/>
</dbReference>
<dbReference type="CDD" id="cd00075">
    <property type="entry name" value="HATPase"/>
    <property type="match status" value="1"/>
</dbReference>
<dbReference type="PANTHER" id="PTHR45453">
    <property type="entry name" value="PHOSPHATE REGULON SENSOR PROTEIN PHOR"/>
    <property type="match status" value="1"/>
</dbReference>
<keyword evidence="3" id="KW-0597">Phosphoprotein</keyword>
<dbReference type="FunFam" id="3.30.565.10:FF:000006">
    <property type="entry name" value="Sensor histidine kinase WalK"/>
    <property type="match status" value="1"/>
</dbReference>
<dbReference type="EMBL" id="CM001403">
    <property type="protein sequence ID" value="EHQ25072.1"/>
    <property type="molecule type" value="Genomic_DNA"/>
</dbReference>
<dbReference type="InterPro" id="IPR036097">
    <property type="entry name" value="HisK_dim/P_sf"/>
</dbReference>
<dbReference type="STRING" id="714943.Mucpa_0891"/>
<keyword evidence="6" id="KW-0902">Two-component regulatory system</keyword>
<dbReference type="HOGENOM" id="CLU_026375_1_0_10"/>
<reference evidence="9" key="1">
    <citation type="submission" date="2011-09" db="EMBL/GenBank/DDBJ databases">
        <title>The permanent draft genome of Mucilaginibacter paludis DSM 18603.</title>
        <authorList>
            <consortium name="US DOE Joint Genome Institute (JGI-PGF)"/>
            <person name="Lucas S."/>
            <person name="Han J."/>
            <person name="Lapidus A."/>
            <person name="Bruce D."/>
            <person name="Goodwin L."/>
            <person name="Pitluck S."/>
            <person name="Peters L."/>
            <person name="Kyrpides N."/>
            <person name="Mavromatis K."/>
            <person name="Ivanova N."/>
            <person name="Mikhailova N."/>
            <person name="Held B."/>
            <person name="Detter J.C."/>
            <person name="Tapia R."/>
            <person name="Han C."/>
            <person name="Land M."/>
            <person name="Hauser L."/>
            <person name="Markowitz V."/>
            <person name="Cheng J.-F."/>
            <person name="Hugenholtz P."/>
            <person name="Woyke T."/>
            <person name="Wu D."/>
            <person name="Tindall B."/>
            <person name="Brambilla E."/>
            <person name="Klenk H.-P."/>
            <person name="Eisen J.A."/>
        </authorList>
    </citation>
    <scope>NUCLEOTIDE SEQUENCE [LARGE SCALE GENOMIC DNA]</scope>
    <source>
        <strain evidence="9">DSM 18603</strain>
    </source>
</reference>
<dbReference type="PROSITE" id="PS50109">
    <property type="entry name" value="HIS_KIN"/>
    <property type="match status" value="1"/>
</dbReference>